<dbReference type="Proteomes" id="UP000053411">
    <property type="component" value="Unassembled WGS sequence"/>
</dbReference>
<gene>
    <name evidence="1" type="ORF">Z520_01515</name>
</gene>
<dbReference type="AlphaFoldDB" id="A0A0D2L1W1"/>
<keyword evidence="2" id="KW-1185">Reference proteome</keyword>
<dbReference type="GeneID" id="27707261"/>
<name>A0A0D2L1W1_9EURO</name>
<reference evidence="1 2" key="1">
    <citation type="submission" date="2015-01" db="EMBL/GenBank/DDBJ databases">
        <title>The Genome Sequence of Fonsecaea multimorphosa CBS 102226.</title>
        <authorList>
            <consortium name="The Broad Institute Genomics Platform"/>
            <person name="Cuomo C."/>
            <person name="de Hoog S."/>
            <person name="Gorbushina A."/>
            <person name="Stielow B."/>
            <person name="Teixiera M."/>
            <person name="Abouelleil A."/>
            <person name="Chapman S.B."/>
            <person name="Priest M."/>
            <person name="Young S.K."/>
            <person name="Wortman J."/>
            <person name="Nusbaum C."/>
            <person name="Birren B."/>
        </authorList>
    </citation>
    <scope>NUCLEOTIDE SEQUENCE [LARGE SCALE GENOMIC DNA]</scope>
    <source>
        <strain evidence="1 2">CBS 102226</strain>
    </source>
</reference>
<dbReference type="OrthoDB" id="1193027at2759"/>
<accession>A0A0D2L1W1</accession>
<sequence length="210" mass="22574">MASQVPLSDKIMVQHSSAEIPGGSSGGQGGGGYVNYSGPATNFPPTSQWASYSALWNSNSRLMKFNDSDAEIADIKTAIETVARESQVDVRVILCTIMQESGGNVRVHTTVSPDGTVRNPGIMQSHNGSEFDPQRAGQSILQMVRDGVEGTKSGDGLKQCFQRQKNWYAALRQYNSGSVDVNNLDDGMGATANYVRDVANRLIGHDWAGM</sequence>
<evidence type="ECO:0008006" key="3">
    <source>
        <dbReference type="Google" id="ProtNLM"/>
    </source>
</evidence>
<organism evidence="1 2">
    <name type="scientific">Fonsecaea multimorphosa CBS 102226</name>
    <dbReference type="NCBI Taxonomy" id="1442371"/>
    <lineage>
        <taxon>Eukaryota</taxon>
        <taxon>Fungi</taxon>
        <taxon>Dikarya</taxon>
        <taxon>Ascomycota</taxon>
        <taxon>Pezizomycotina</taxon>
        <taxon>Eurotiomycetes</taxon>
        <taxon>Chaetothyriomycetidae</taxon>
        <taxon>Chaetothyriales</taxon>
        <taxon>Herpotrichiellaceae</taxon>
        <taxon>Fonsecaea</taxon>
    </lineage>
</organism>
<evidence type="ECO:0000313" key="1">
    <source>
        <dbReference type="EMBL" id="KIY03049.1"/>
    </source>
</evidence>
<dbReference type="RefSeq" id="XP_016637171.1">
    <property type="nucleotide sequence ID" value="XM_016772032.1"/>
</dbReference>
<dbReference type="EMBL" id="KN848063">
    <property type="protein sequence ID" value="KIY03049.1"/>
    <property type="molecule type" value="Genomic_DNA"/>
</dbReference>
<evidence type="ECO:0000313" key="2">
    <source>
        <dbReference type="Proteomes" id="UP000053411"/>
    </source>
</evidence>
<dbReference type="SUPFAM" id="SSF53955">
    <property type="entry name" value="Lysozyme-like"/>
    <property type="match status" value="1"/>
</dbReference>
<protein>
    <recommendedName>
        <fullName evidence="3">Transglycosylase SLT domain-containing protein</fullName>
    </recommendedName>
</protein>
<proteinExistence type="predicted"/>
<dbReference type="Gene3D" id="1.10.530.10">
    <property type="match status" value="1"/>
</dbReference>
<dbReference type="VEuPathDB" id="FungiDB:Z520_01515"/>
<dbReference type="InterPro" id="IPR023346">
    <property type="entry name" value="Lysozyme-like_dom_sf"/>
</dbReference>